<dbReference type="PRINTS" id="PR00081">
    <property type="entry name" value="GDHRDH"/>
</dbReference>
<dbReference type="InterPro" id="IPR020904">
    <property type="entry name" value="Sc_DH/Rdtase_CS"/>
</dbReference>
<comment type="similarity">
    <text evidence="2">Belongs to the short-chain dehydrogenases/reductases (SDR) family.</text>
</comment>
<comment type="caution">
    <text evidence="6">The sequence shown here is derived from an EMBL/GenBank/DDBJ whole genome shotgun (WGS) entry which is preliminary data.</text>
</comment>
<dbReference type="EMBL" id="JBHLUU010000128">
    <property type="protein sequence ID" value="MFC0478257.1"/>
    <property type="molecule type" value="Genomic_DNA"/>
</dbReference>
<evidence type="ECO:0000256" key="4">
    <source>
        <dbReference type="ARBA" id="ARBA00022857"/>
    </source>
</evidence>
<dbReference type="Gene3D" id="3.40.50.720">
    <property type="entry name" value="NAD(P)-binding Rossmann-like Domain"/>
    <property type="match status" value="1"/>
</dbReference>
<dbReference type="GO" id="GO:0016491">
    <property type="term" value="F:oxidoreductase activity"/>
    <property type="evidence" value="ECO:0007669"/>
    <property type="project" value="UniProtKB-KW"/>
</dbReference>
<evidence type="ECO:0000313" key="7">
    <source>
        <dbReference type="Proteomes" id="UP001589738"/>
    </source>
</evidence>
<keyword evidence="5 6" id="KW-0560">Oxidoreductase</keyword>
<evidence type="ECO:0000256" key="3">
    <source>
        <dbReference type="ARBA" id="ARBA00022490"/>
    </source>
</evidence>
<dbReference type="InterPro" id="IPR051721">
    <property type="entry name" value="Biopterin_syn/organic_redct"/>
</dbReference>
<gene>
    <name evidence="6" type="ORF">ACFFHF_24010</name>
</gene>
<evidence type="ECO:0000313" key="6">
    <source>
        <dbReference type="EMBL" id="MFC0478257.1"/>
    </source>
</evidence>
<keyword evidence="7" id="KW-1185">Reference proteome</keyword>
<dbReference type="PANTHER" id="PTHR44085">
    <property type="entry name" value="SEPIAPTERIN REDUCTASE"/>
    <property type="match status" value="1"/>
</dbReference>
<dbReference type="InterPro" id="IPR036291">
    <property type="entry name" value="NAD(P)-bd_dom_sf"/>
</dbReference>
<dbReference type="EC" id="1.1.1.320" evidence="6"/>
<proteinExistence type="inferred from homology"/>
<sequence length="249" mass="27178">MKYAVVTGASKGLGASIAERVLQEQFGLITISRNENPALKQLAQENGLFYKHVTCDLTNRMETEQAFSAVTEIIFSSTENEVLLVNNAGVVEPIDRVGSLDHEAIEISLQLNVAAPMFATNLFLQKANGTKLTVVNVTSGAAERPVQGWSVYCSTKAALNMFTKTVAVEQDHSDNATIIGYSPGIMDTDMQGVIRSSTEHAFQEVNKFIAYKENGMLRSTKIVADALIDLLLTEEIENGKIYSVNNLLK</sequence>
<reference evidence="6 7" key="1">
    <citation type="submission" date="2024-09" db="EMBL/GenBank/DDBJ databases">
        <authorList>
            <person name="Sun Q."/>
            <person name="Mori K."/>
        </authorList>
    </citation>
    <scope>NUCLEOTIDE SEQUENCE [LARGE SCALE GENOMIC DNA]</scope>
    <source>
        <strain evidence="6 7">CGMCC 1.9126</strain>
    </source>
</reference>
<protein>
    <submittedName>
        <fullName evidence="6">(S)-benzoin forming benzil reductase</fullName>
        <ecNumber evidence="6">1.1.1.320</ecNumber>
    </submittedName>
</protein>
<name>A0ABV6KY32_9BACI</name>
<keyword evidence="4" id="KW-0521">NADP</keyword>
<dbReference type="PROSITE" id="PS00061">
    <property type="entry name" value="ADH_SHORT"/>
    <property type="match status" value="1"/>
</dbReference>
<dbReference type="NCBIfam" id="NF005381">
    <property type="entry name" value="PRK06924.1"/>
    <property type="match status" value="1"/>
</dbReference>
<evidence type="ECO:0000256" key="2">
    <source>
        <dbReference type="ARBA" id="ARBA00006484"/>
    </source>
</evidence>
<keyword evidence="3" id="KW-0963">Cytoplasm</keyword>
<accession>A0ABV6KY32</accession>
<dbReference type="Proteomes" id="UP001589738">
    <property type="component" value="Unassembled WGS sequence"/>
</dbReference>
<dbReference type="Pfam" id="PF00106">
    <property type="entry name" value="adh_short"/>
    <property type="match status" value="1"/>
</dbReference>
<comment type="subcellular location">
    <subcellularLocation>
        <location evidence="1">Cytoplasm</location>
    </subcellularLocation>
</comment>
<evidence type="ECO:0000256" key="5">
    <source>
        <dbReference type="ARBA" id="ARBA00023002"/>
    </source>
</evidence>
<dbReference type="PANTHER" id="PTHR44085:SF2">
    <property type="entry name" value="SEPIAPTERIN REDUCTASE"/>
    <property type="match status" value="1"/>
</dbReference>
<dbReference type="InterPro" id="IPR002347">
    <property type="entry name" value="SDR_fam"/>
</dbReference>
<dbReference type="RefSeq" id="WP_160546328.1">
    <property type="nucleotide sequence ID" value="NZ_JBHLUU010000128.1"/>
</dbReference>
<evidence type="ECO:0000256" key="1">
    <source>
        <dbReference type="ARBA" id="ARBA00004496"/>
    </source>
</evidence>
<organism evidence="6 7">
    <name type="scientific">Robertmurraya beringensis</name>
    <dbReference type="NCBI Taxonomy" id="641660"/>
    <lineage>
        <taxon>Bacteria</taxon>
        <taxon>Bacillati</taxon>
        <taxon>Bacillota</taxon>
        <taxon>Bacilli</taxon>
        <taxon>Bacillales</taxon>
        <taxon>Bacillaceae</taxon>
        <taxon>Robertmurraya</taxon>
    </lineage>
</organism>
<dbReference type="SUPFAM" id="SSF51735">
    <property type="entry name" value="NAD(P)-binding Rossmann-fold domains"/>
    <property type="match status" value="1"/>
</dbReference>